<dbReference type="CDD" id="cd02947">
    <property type="entry name" value="TRX_family"/>
    <property type="match status" value="1"/>
</dbReference>
<dbReference type="Proteomes" id="UP000627538">
    <property type="component" value="Unassembled WGS sequence"/>
</dbReference>
<dbReference type="SUPFAM" id="SSF52833">
    <property type="entry name" value="Thioredoxin-like"/>
    <property type="match status" value="1"/>
</dbReference>
<evidence type="ECO:0000313" key="5">
    <source>
        <dbReference type="Proteomes" id="UP000627538"/>
    </source>
</evidence>
<name>A0A8I0KW68_9ACTO</name>
<dbReference type="Gene3D" id="3.40.30.10">
    <property type="entry name" value="Glutaredoxin"/>
    <property type="match status" value="1"/>
</dbReference>
<dbReference type="InterPro" id="IPR036249">
    <property type="entry name" value="Thioredoxin-like_sf"/>
</dbReference>
<feature type="domain" description="Thioredoxin" evidence="3">
    <location>
        <begin position="1"/>
        <end position="106"/>
    </location>
</feature>
<dbReference type="PANTHER" id="PTHR45663:SF11">
    <property type="entry name" value="GEO12009P1"/>
    <property type="match status" value="1"/>
</dbReference>
<dbReference type="InterPro" id="IPR013766">
    <property type="entry name" value="Thioredoxin_domain"/>
</dbReference>
<gene>
    <name evidence="4" type="ORF">H8R10_05575</name>
</gene>
<comment type="caution">
    <text evidence="4">The sequence shown here is derived from an EMBL/GenBank/DDBJ whole genome shotgun (WGS) entry which is preliminary data.</text>
</comment>
<dbReference type="EMBL" id="JACRUO010000001">
    <property type="protein sequence ID" value="MBD3689694.1"/>
    <property type="molecule type" value="Genomic_DNA"/>
</dbReference>
<sequence length="106" mass="11729">MSAVVDLDEDTWRERVGASRACVIEFWAPWCSSCLVQRPIIDDLARSLAAHLDFFRVDVAATRIDRALGVRALPTVLVMRDGREVARRSGDVTRADLLEAFAAALS</sequence>
<accession>A0A8I0KW68</accession>
<protein>
    <submittedName>
        <fullName evidence="4">Thioredoxin family protein</fullName>
    </submittedName>
</protein>
<proteinExistence type="inferred from homology"/>
<dbReference type="GO" id="GO:0015035">
    <property type="term" value="F:protein-disulfide reductase activity"/>
    <property type="evidence" value="ECO:0007669"/>
    <property type="project" value="TreeGrafter"/>
</dbReference>
<dbReference type="RefSeq" id="WP_191071722.1">
    <property type="nucleotide sequence ID" value="NZ_CP060506.1"/>
</dbReference>
<dbReference type="PRINTS" id="PR00421">
    <property type="entry name" value="THIOREDOXIN"/>
</dbReference>
<reference evidence="4 5" key="1">
    <citation type="submission" date="2020-08" db="EMBL/GenBank/DDBJ databases">
        <title>Winkia gen. nov., sp. nov., isolated from faeces of the Anser albifrons in China.</title>
        <authorList>
            <person name="Liu Q."/>
        </authorList>
    </citation>
    <scope>NUCLEOTIDE SEQUENCE [LARGE SCALE GENOMIC DNA]</scope>
    <source>
        <strain evidence="4 5">C62</strain>
    </source>
</reference>
<dbReference type="GO" id="GO:0005737">
    <property type="term" value="C:cytoplasm"/>
    <property type="evidence" value="ECO:0007669"/>
    <property type="project" value="TreeGrafter"/>
</dbReference>
<comment type="similarity">
    <text evidence="1">Belongs to the thioredoxin family.</text>
</comment>
<evidence type="ECO:0000256" key="1">
    <source>
        <dbReference type="ARBA" id="ARBA00008987"/>
    </source>
</evidence>
<keyword evidence="5" id="KW-1185">Reference proteome</keyword>
<dbReference type="PROSITE" id="PS51352">
    <property type="entry name" value="THIOREDOXIN_2"/>
    <property type="match status" value="1"/>
</dbReference>
<evidence type="ECO:0000256" key="2">
    <source>
        <dbReference type="ARBA" id="ARBA00023284"/>
    </source>
</evidence>
<evidence type="ECO:0000259" key="3">
    <source>
        <dbReference type="PROSITE" id="PS51352"/>
    </source>
</evidence>
<evidence type="ECO:0000313" key="4">
    <source>
        <dbReference type="EMBL" id="MBD3689694.1"/>
    </source>
</evidence>
<dbReference type="AlphaFoldDB" id="A0A8I0KW68"/>
<organism evidence="4 5">
    <name type="scientific">Nanchangia anserum</name>
    <dbReference type="NCBI Taxonomy" id="2692125"/>
    <lineage>
        <taxon>Bacteria</taxon>
        <taxon>Bacillati</taxon>
        <taxon>Actinomycetota</taxon>
        <taxon>Actinomycetes</taxon>
        <taxon>Actinomycetales</taxon>
        <taxon>Actinomycetaceae</taxon>
        <taxon>Nanchangia</taxon>
    </lineage>
</organism>
<dbReference type="PANTHER" id="PTHR45663">
    <property type="entry name" value="GEO12009P1"/>
    <property type="match status" value="1"/>
</dbReference>
<dbReference type="Pfam" id="PF00085">
    <property type="entry name" value="Thioredoxin"/>
    <property type="match status" value="1"/>
</dbReference>
<keyword evidence="2" id="KW-0676">Redox-active center</keyword>